<sequence>MPVPSSPQDSSRNAQTVHHRAGLVLSVRPRTVQTNFPSAVQVDASRKDRLKNSGAIEGGDCVTSACGAVHIDPSDKLRQSVSGLTLLN</sequence>
<keyword evidence="2" id="KW-1185">Reference proteome</keyword>
<protein>
    <submittedName>
        <fullName evidence="1">Uncharacterized protein</fullName>
    </submittedName>
</protein>
<proteinExistence type="predicted"/>
<evidence type="ECO:0000313" key="2">
    <source>
        <dbReference type="Proteomes" id="UP000284706"/>
    </source>
</evidence>
<organism evidence="1 2">
    <name type="scientific">Gymnopilus dilepis</name>
    <dbReference type="NCBI Taxonomy" id="231916"/>
    <lineage>
        <taxon>Eukaryota</taxon>
        <taxon>Fungi</taxon>
        <taxon>Dikarya</taxon>
        <taxon>Basidiomycota</taxon>
        <taxon>Agaricomycotina</taxon>
        <taxon>Agaricomycetes</taxon>
        <taxon>Agaricomycetidae</taxon>
        <taxon>Agaricales</taxon>
        <taxon>Agaricineae</taxon>
        <taxon>Hymenogastraceae</taxon>
        <taxon>Gymnopilus</taxon>
    </lineage>
</organism>
<reference evidence="1 2" key="1">
    <citation type="journal article" date="2018" name="Evol. Lett.">
        <title>Horizontal gene cluster transfer increased hallucinogenic mushroom diversity.</title>
        <authorList>
            <person name="Reynolds H.T."/>
            <person name="Vijayakumar V."/>
            <person name="Gluck-Thaler E."/>
            <person name="Korotkin H.B."/>
            <person name="Matheny P.B."/>
            <person name="Slot J.C."/>
        </authorList>
    </citation>
    <scope>NUCLEOTIDE SEQUENCE [LARGE SCALE GENOMIC DNA]</scope>
    <source>
        <strain evidence="1 2">SRW20</strain>
    </source>
</reference>
<gene>
    <name evidence="1" type="ORF">CVT26_001752</name>
</gene>
<dbReference type="AlphaFoldDB" id="A0A409WEB3"/>
<comment type="caution">
    <text evidence="1">The sequence shown here is derived from an EMBL/GenBank/DDBJ whole genome shotgun (WGS) entry which is preliminary data.</text>
</comment>
<dbReference type="Proteomes" id="UP000284706">
    <property type="component" value="Unassembled WGS sequence"/>
</dbReference>
<evidence type="ECO:0000313" key="1">
    <source>
        <dbReference type="EMBL" id="PPQ76801.1"/>
    </source>
</evidence>
<dbReference type="InParanoid" id="A0A409WEB3"/>
<dbReference type="EMBL" id="NHYE01005119">
    <property type="protein sequence ID" value="PPQ76801.1"/>
    <property type="molecule type" value="Genomic_DNA"/>
</dbReference>
<name>A0A409WEB3_9AGAR</name>
<accession>A0A409WEB3</accession>